<dbReference type="RefSeq" id="WP_152262712.1">
    <property type="nucleotide sequence ID" value="NZ_VOKX01000009.1"/>
</dbReference>
<proteinExistence type="predicted"/>
<protein>
    <submittedName>
        <fullName evidence="1">Uncharacterized protein</fullName>
    </submittedName>
</protein>
<organism evidence="1 2">
    <name type="scientific">Streptomyces mobaraensis</name>
    <name type="common">Streptoverticillium mobaraense</name>
    <dbReference type="NCBI Taxonomy" id="35621"/>
    <lineage>
        <taxon>Bacteria</taxon>
        <taxon>Bacillati</taxon>
        <taxon>Actinomycetota</taxon>
        <taxon>Actinomycetes</taxon>
        <taxon>Kitasatosporales</taxon>
        <taxon>Streptomycetaceae</taxon>
        <taxon>Streptomyces</taxon>
    </lineage>
</organism>
<gene>
    <name evidence="1" type="ORF">FRZ00_06130</name>
</gene>
<evidence type="ECO:0000313" key="2">
    <source>
        <dbReference type="Proteomes" id="UP000327000"/>
    </source>
</evidence>
<dbReference type="AlphaFoldDB" id="A0A5N5WD24"/>
<dbReference type="EMBL" id="VOKX01000009">
    <property type="protein sequence ID" value="KAB7850173.1"/>
    <property type="molecule type" value="Genomic_DNA"/>
</dbReference>
<sequence>MIHLALISAGFGLTVVSVALDLSHRCRRHHADGLRAVGNALISLGNLPDYPVAAVITGAVAAWCAHRWWHGGGGDGTRRGLRDLRRRFTAVRRTAPVA</sequence>
<keyword evidence="2" id="KW-1185">Reference proteome</keyword>
<accession>A0A5N5WD24</accession>
<name>A0A5N5WD24_STRMB</name>
<evidence type="ECO:0000313" key="1">
    <source>
        <dbReference type="EMBL" id="KAB7850173.1"/>
    </source>
</evidence>
<comment type="caution">
    <text evidence="1">The sequence shown here is derived from an EMBL/GenBank/DDBJ whole genome shotgun (WGS) entry which is preliminary data.</text>
</comment>
<reference evidence="1 2" key="1">
    <citation type="journal article" date="2019" name="Microb. Cell Fact.">
        <title>Exploring novel herbicidin analogues by transcriptional regulator overexpression and MS/MS molecular networking.</title>
        <authorList>
            <person name="Shi Y."/>
            <person name="Gu R."/>
            <person name="Li Y."/>
            <person name="Wang X."/>
            <person name="Ren W."/>
            <person name="Li X."/>
            <person name="Wang L."/>
            <person name="Xie Y."/>
            <person name="Hong B."/>
        </authorList>
    </citation>
    <scope>NUCLEOTIDE SEQUENCE [LARGE SCALE GENOMIC DNA]</scope>
    <source>
        <strain evidence="1 2">US-43</strain>
    </source>
</reference>
<dbReference type="Proteomes" id="UP000327000">
    <property type="component" value="Unassembled WGS sequence"/>
</dbReference>